<reference evidence="2" key="1">
    <citation type="journal article" date="2014" name="Genome Announc.">
        <title>Full-genome sequence of the plant growth-promoting bacterium Pseudomonas protegens CHA0.</title>
        <authorList>
            <person name="Jousset A."/>
            <person name="Schuldes J."/>
            <person name="Keel C."/>
            <person name="Maurhofer M."/>
            <person name="Daniel R."/>
            <person name="Scheu S."/>
            <person name="Thuermer A."/>
        </authorList>
    </citation>
    <scope>NUCLEOTIDE SEQUENCE [LARGE SCALE GENOMIC DNA]</scope>
    <source>
        <strain evidence="2">DSM 19095 / LMG 27888 / CFBP 6595 / CHA0</strain>
    </source>
</reference>
<sequence length="157" mass="17385">MTPIICANEFDICVSMPDFVTWAQDEPVPNADLAAALNTLGIALDIRKLYTSYFDETPVGAGDVHIYPGTESASLLVIDLYRDPTDQLDIVSISLKIEPLLLPLALPHLRGFFDAAECQVAFRQSSHSQQLRALIDETRYPAPADENGYRQQLIAHL</sequence>
<dbReference type="Proteomes" id="UP000013940">
    <property type="component" value="Chromosome"/>
</dbReference>
<dbReference type="RefSeq" id="WP_015635917.1">
    <property type="nucleotide sequence ID" value="NC_021237.1"/>
</dbReference>
<dbReference type="EMBL" id="CP003190">
    <property type="protein sequence ID" value="AGL85244.1"/>
    <property type="molecule type" value="Genomic_DNA"/>
</dbReference>
<organism evidence="1 2">
    <name type="scientific">Pseudomonas protegens (strain DSM 19095 / LMG 27888 / CFBP 6595 / CHA0)</name>
    <dbReference type="NCBI Taxonomy" id="1124983"/>
    <lineage>
        <taxon>Bacteria</taxon>
        <taxon>Pseudomonadati</taxon>
        <taxon>Pseudomonadota</taxon>
        <taxon>Gammaproteobacteria</taxon>
        <taxon>Pseudomonadales</taxon>
        <taxon>Pseudomonadaceae</taxon>
        <taxon>Pseudomonas</taxon>
    </lineage>
</organism>
<accession>A0A2C9ENK5</accession>
<name>A0A2C9ENK5_PSEPH</name>
<dbReference type="HOGENOM" id="CLU_1757296_0_0_6"/>
<evidence type="ECO:0000313" key="2">
    <source>
        <dbReference type="Proteomes" id="UP000013940"/>
    </source>
</evidence>
<protein>
    <submittedName>
        <fullName evidence="1">Uncharacterized protein</fullName>
    </submittedName>
</protein>
<dbReference type="GeneID" id="57476464"/>
<gene>
    <name evidence="1" type="ORF">PFLCHA0_c34750</name>
</gene>
<dbReference type="KEGG" id="pprc:PFLCHA0_c34750"/>
<evidence type="ECO:0000313" key="1">
    <source>
        <dbReference type="EMBL" id="AGL85244.1"/>
    </source>
</evidence>
<dbReference type="AlphaFoldDB" id="A0A2C9ENK5"/>
<proteinExistence type="predicted"/>